<dbReference type="AlphaFoldDB" id="A0A0K2TR41"/>
<protein>
    <submittedName>
        <fullName evidence="9">Lysosomal aspartic proteaselike [Hydra vulgaris]</fullName>
    </submittedName>
</protein>
<dbReference type="InterPro" id="IPR033121">
    <property type="entry name" value="PEPTIDASE_A1"/>
</dbReference>
<keyword evidence="3" id="KW-0064">Aspartyl protease</keyword>
<dbReference type="GO" id="GO:0006508">
    <property type="term" value="P:proteolysis"/>
    <property type="evidence" value="ECO:0007669"/>
    <property type="project" value="UniProtKB-KW"/>
</dbReference>
<dbReference type="InterPro" id="IPR021109">
    <property type="entry name" value="Peptidase_aspartic_dom_sf"/>
</dbReference>
<keyword evidence="6" id="KW-1015">Disulfide bond</keyword>
<dbReference type="Pfam" id="PF00026">
    <property type="entry name" value="Asp"/>
    <property type="match status" value="1"/>
</dbReference>
<evidence type="ECO:0000256" key="1">
    <source>
        <dbReference type="ARBA" id="ARBA00007447"/>
    </source>
</evidence>
<evidence type="ECO:0000256" key="6">
    <source>
        <dbReference type="PIRSR" id="PIRSR601461-2"/>
    </source>
</evidence>
<evidence type="ECO:0000256" key="3">
    <source>
        <dbReference type="ARBA" id="ARBA00022750"/>
    </source>
</evidence>
<dbReference type="PANTHER" id="PTHR47966">
    <property type="entry name" value="BETA-SITE APP-CLEAVING ENZYME, ISOFORM A-RELATED"/>
    <property type="match status" value="1"/>
</dbReference>
<feature type="disulfide bond" evidence="6">
    <location>
        <begin position="79"/>
        <end position="86"/>
    </location>
</feature>
<feature type="active site" evidence="5">
    <location>
        <position position="254"/>
    </location>
</feature>
<dbReference type="SUPFAM" id="SSF50630">
    <property type="entry name" value="Acid proteases"/>
    <property type="match status" value="1"/>
</dbReference>
<evidence type="ECO:0000256" key="5">
    <source>
        <dbReference type="PIRSR" id="PIRSR601461-1"/>
    </source>
</evidence>
<keyword evidence="4" id="KW-0378">Hydrolase</keyword>
<dbReference type="EMBL" id="HACA01010480">
    <property type="protein sequence ID" value="CDW27841.1"/>
    <property type="molecule type" value="Transcribed_RNA"/>
</dbReference>
<evidence type="ECO:0000259" key="8">
    <source>
        <dbReference type="PROSITE" id="PS51767"/>
    </source>
</evidence>
<evidence type="ECO:0000256" key="4">
    <source>
        <dbReference type="ARBA" id="ARBA00022801"/>
    </source>
</evidence>
<dbReference type="Gene3D" id="2.40.70.10">
    <property type="entry name" value="Acid Proteases"/>
    <property type="match status" value="2"/>
</dbReference>
<comment type="similarity">
    <text evidence="1">Belongs to the peptidase A1 family.</text>
</comment>
<feature type="disulfide bond" evidence="6">
    <location>
        <begin position="241"/>
        <end position="249"/>
    </location>
</feature>
<dbReference type="PANTHER" id="PTHR47966:SF45">
    <property type="entry name" value="PEPTIDASE A1 DOMAIN-CONTAINING PROTEIN"/>
    <property type="match status" value="1"/>
</dbReference>
<dbReference type="GO" id="GO:0005764">
    <property type="term" value="C:lysosome"/>
    <property type="evidence" value="ECO:0007669"/>
    <property type="project" value="TreeGrafter"/>
</dbReference>
<dbReference type="FunFam" id="2.40.70.10:FF:000115">
    <property type="entry name" value="Lysosomal aspartic protease"/>
    <property type="match status" value="1"/>
</dbReference>
<dbReference type="GO" id="GO:0004190">
    <property type="term" value="F:aspartic-type endopeptidase activity"/>
    <property type="evidence" value="ECO:0007669"/>
    <property type="project" value="UniProtKB-KW"/>
</dbReference>
<feature type="signal peptide" evidence="7">
    <location>
        <begin position="1"/>
        <end position="19"/>
    </location>
</feature>
<feature type="disulfide bond" evidence="6">
    <location>
        <begin position="290"/>
        <end position="327"/>
    </location>
</feature>
<feature type="domain" description="Peptidase A1" evidence="8">
    <location>
        <begin position="48"/>
        <end position="366"/>
    </location>
</feature>
<dbReference type="InterPro" id="IPR001461">
    <property type="entry name" value="Aspartic_peptidase_A1"/>
</dbReference>
<sequence length="369" mass="41317">MKILFNCLLVFQLFVFSFGVSIKVPLSRGSKIDNEFNMDRLNIDKLEFFSEISIGTPPQLFNTVLDMESTNSWVPSSKCGSFNIPCNTHSMYKSENSTTYQENGSKFDVEYKIGSVSGYLSKDTLCVGTKCVEQQVFGEATSESLVPFGEAIYDGALGMGFSKDSNSFLNNLIDRNLIDEHLFSIWLSRESVSKNNNGQLILGGIDSSYYSGNISYIPLNSDSMWRTKMNSIKIKGIHRGCGYAGSPGCNVIFDAGSKFIYGPYWETKIINKWLGATQMAPTYGYYKVYCNAILSLPTIEFVFDDQIFKLKPQDYIIETRILGMKVCLSGFVGLAKEKKPQWYLGSNFLSAFYSVYDVENKKIGLATSS</sequence>
<organism evidence="9">
    <name type="scientific">Lepeophtheirus salmonis</name>
    <name type="common">Salmon louse</name>
    <name type="synonym">Caligus salmonis</name>
    <dbReference type="NCBI Taxonomy" id="72036"/>
    <lineage>
        <taxon>Eukaryota</taxon>
        <taxon>Metazoa</taxon>
        <taxon>Ecdysozoa</taxon>
        <taxon>Arthropoda</taxon>
        <taxon>Crustacea</taxon>
        <taxon>Multicrustacea</taxon>
        <taxon>Hexanauplia</taxon>
        <taxon>Copepoda</taxon>
        <taxon>Siphonostomatoida</taxon>
        <taxon>Caligidae</taxon>
        <taxon>Lepeophtheirus</taxon>
    </lineage>
</organism>
<keyword evidence="7" id="KW-0732">Signal</keyword>
<evidence type="ECO:0000256" key="2">
    <source>
        <dbReference type="ARBA" id="ARBA00022670"/>
    </source>
</evidence>
<keyword evidence="2 9" id="KW-0645">Protease</keyword>
<name>A0A0K2TR41_LEPSM</name>
<dbReference type="PROSITE" id="PS51767">
    <property type="entry name" value="PEPTIDASE_A1"/>
    <property type="match status" value="1"/>
</dbReference>
<feature type="active site" evidence="5">
    <location>
        <position position="66"/>
    </location>
</feature>
<evidence type="ECO:0000256" key="7">
    <source>
        <dbReference type="SAM" id="SignalP"/>
    </source>
</evidence>
<reference evidence="9" key="1">
    <citation type="submission" date="2014-05" db="EMBL/GenBank/DDBJ databases">
        <authorList>
            <person name="Chronopoulou M."/>
        </authorList>
    </citation>
    <scope>NUCLEOTIDE SEQUENCE</scope>
    <source>
        <tissue evidence="9">Whole organism</tissue>
    </source>
</reference>
<dbReference type="PRINTS" id="PR00792">
    <property type="entry name" value="PEPSIN"/>
</dbReference>
<proteinExistence type="inferred from homology"/>
<feature type="non-terminal residue" evidence="9">
    <location>
        <position position="369"/>
    </location>
</feature>
<dbReference type="OrthoDB" id="771136at2759"/>
<feature type="chain" id="PRO_5005488008" evidence="7">
    <location>
        <begin position="20"/>
        <end position="369"/>
    </location>
</feature>
<accession>A0A0K2TR41</accession>
<evidence type="ECO:0000313" key="9">
    <source>
        <dbReference type="EMBL" id="CDW27841.1"/>
    </source>
</evidence>